<dbReference type="Proteomes" id="UP000092932">
    <property type="component" value="Chromosome"/>
</dbReference>
<gene>
    <name evidence="2" type="ORF">A6F68_02037</name>
</gene>
<sequence>MYLGPRDEPGRQGRDSSLGLLIAPGILMWLVPGSPAAAYLGARGPALKLVGAFLEHFGEPFERRGQCSQVGAPLR</sequence>
<dbReference type="AlphaFoldDB" id="A0A1B2AEH3"/>
<dbReference type="STRING" id="692370.A6F68_02037"/>
<keyword evidence="1" id="KW-1133">Transmembrane helix</keyword>
<evidence type="ECO:0000256" key="1">
    <source>
        <dbReference type="SAM" id="Phobius"/>
    </source>
</evidence>
<reference evidence="2 3" key="1">
    <citation type="submission" date="2016-07" db="EMBL/GenBank/DDBJ databases">
        <title>Complete genome sequence of Altererythrobacter dongtanensis KCTC 22672, a type strain with esterase isolated from tidal flat.</title>
        <authorList>
            <person name="Cheng H."/>
            <person name="Wu Y.-H."/>
            <person name="Zhou P."/>
            <person name="Huo Y.-Y."/>
            <person name="Wang C.-S."/>
            <person name="Xu X.-W."/>
        </authorList>
    </citation>
    <scope>NUCLEOTIDE SEQUENCE [LARGE SCALE GENOMIC DNA]</scope>
    <source>
        <strain evidence="2 3">KCTC 22672</strain>
    </source>
</reference>
<protein>
    <submittedName>
        <fullName evidence="2">Uncharacterized protein</fullName>
    </submittedName>
</protein>
<proteinExistence type="predicted"/>
<organism evidence="2 3">
    <name type="scientific">Tsuneonella dongtanensis</name>
    <dbReference type="NCBI Taxonomy" id="692370"/>
    <lineage>
        <taxon>Bacteria</taxon>
        <taxon>Pseudomonadati</taxon>
        <taxon>Pseudomonadota</taxon>
        <taxon>Alphaproteobacteria</taxon>
        <taxon>Sphingomonadales</taxon>
        <taxon>Erythrobacteraceae</taxon>
        <taxon>Tsuneonella</taxon>
    </lineage>
</organism>
<dbReference type="EMBL" id="CP016591">
    <property type="protein sequence ID" value="ANY20543.1"/>
    <property type="molecule type" value="Genomic_DNA"/>
</dbReference>
<accession>A0A1B2AEH3</accession>
<evidence type="ECO:0000313" key="2">
    <source>
        <dbReference type="EMBL" id="ANY20543.1"/>
    </source>
</evidence>
<keyword evidence="1" id="KW-0812">Transmembrane</keyword>
<evidence type="ECO:0000313" key="3">
    <source>
        <dbReference type="Proteomes" id="UP000092932"/>
    </source>
</evidence>
<name>A0A1B2AEH3_9SPHN</name>
<feature type="transmembrane region" description="Helical" evidence="1">
    <location>
        <begin position="20"/>
        <end position="40"/>
    </location>
</feature>
<dbReference type="KEGG" id="ado:A6F68_02037"/>
<keyword evidence="3" id="KW-1185">Reference proteome</keyword>
<keyword evidence="1" id="KW-0472">Membrane</keyword>